<name>A0ABN8H7H6_9LACO</name>
<keyword evidence="2" id="KW-1185">Reference proteome</keyword>
<reference evidence="1" key="1">
    <citation type="submission" date="2022-03" db="EMBL/GenBank/DDBJ databases">
        <authorList>
            <person name="Hettiarachchi G."/>
        </authorList>
    </citation>
    <scope>NUCLEOTIDE SEQUENCE</scope>
    <source>
        <strain evidence="1">LMG 32447</strain>
    </source>
</reference>
<sequence>MKKAQKKTSSDSLATKEDDLSTMPFLMAIWLYFNMKNTQTVNFNGLYSPEVAKVEGRQYSPIDCLRNHFIFLNRLIRTLEPDTKAFYMVDIQIANLTAEIEGIG</sequence>
<dbReference type="EMBL" id="CAKOEU010000001">
    <property type="protein sequence ID" value="CAH1851215.1"/>
    <property type="molecule type" value="Genomic_DNA"/>
</dbReference>
<proteinExistence type="predicted"/>
<evidence type="ECO:0000313" key="1">
    <source>
        <dbReference type="EMBL" id="CAH1851215.1"/>
    </source>
</evidence>
<dbReference type="Proteomes" id="UP000838102">
    <property type="component" value="Unassembled WGS sequence"/>
</dbReference>
<organism evidence="1 2">
    <name type="scientific">Convivina praedatoris</name>
    <dbReference type="NCBI Taxonomy" id="2880963"/>
    <lineage>
        <taxon>Bacteria</taxon>
        <taxon>Bacillati</taxon>
        <taxon>Bacillota</taxon>
        <taxon>Bacilli</taxon>
        <taxon>Lactobacillales</taxon>
        <taxon>Lactobacillaceae</taxon>
        <taxon>Convivina</taxon>
    </lineage>
</organism>
<protein>
    <submittedName>
        <fullName evidence="1">Uncharacterized protein</fullName>
    </submittedName>
</protein>
<dbReference type="RefSeq" id="WP_248705747.1">
    <property type="nucleotide sequence ID" value="NZ_CAKOEU010000001.1"/>
</dbReference>
<evidence type="ECO:0000313" key="2">
    <source>
        <dbReference type="Proteomes" id="UP000838102"/>
    </source>
</evidence>
<comment type="caution">
    <text evidence="1">The sequence shown here is derived from an EMBL/GenBank/DDBJ whole genome shotgun (WGS) entry which is preliminary data.</text>
</comment>
<accession>A0ABN8H7H6</accession>
<gene>
    <name evidence="1" type="ORF">LMG032447_00292</name>
</gene>